<keyword evidence="6" id="KW-0732">Signal</keyword>
<feature type="transmembrane region" description="Helical" evidence="5">
    <location>
        <begin position="247"/>
        <end position="265"/>
    </location>
</feature>
<feature type="transmembrane region" description="Helical" evidence="5">
    <location>
        <begin position="302"/>
        <end position="323"/>
    </location>
</feature>
<evidence type="ECO:0000256" key="5">
    <source>
        <dbReference type="SAM" id="Phobius"/>
    </source>
</evidence>
<feature type="transmembrane region" description="Helical" evidence="5">
    <location>
        <begin position="272"/>
        <end position="290"/>
    </location>
</feature>
<evidence type="ECO:0000313" key="9">
    <source>
        <dbReference type="Proteomes" id="UP001458880"/>
    </source>
</evidence>
<dbReference type="Pfam" id="PF02931">
    <property type="entry name" value="Neur_chan_LBD"/>
    <property type="match status" value="1"/>
</dbReference>
<comment type="subcellular location">
    <subcellularLocation>
        <location evidence="1">Membrane</location>
        <topology evidence="1">Multi-pass membrane protein</topology>
    </subcellularLocation>
</comment>
<dbReference type="SUPFAM" id="SSF63712">
    <property type="entry name" value="Nicotinic receptor ligand binding domain-like"/>
    <property type="match status" value="1"/>
</dbReference>
<feature type="signal peptide" evidence="6">
    <location>
        <begin position="1"/>
        <end position="19"/>
    </location>
</feature>
<reference evidence="8 9" key="1">
    <citation type="journal article" date="2024" name="BMC Genomics">
        <title>De novo assembly and annotation of Popillia japonica's genome with initial clues to its potential as an invasive pest.</title>
        <authorList>
            <person name="Cucini C."/>
            <person name="Boschi S."/>
            <person name="Funari R."/>
            <person name="Cardaioli E."/>
            <person name="Iannotti N."/>
            <person name="Marturano G."/>
            <person name="Paoli F."/>
            <person name="Bruttini M."/>
            <person name="Carapelli A."/>
            <person name="Frati F."/>
            <person name="Nardi F."/>
        </authorList>
    </citation>
    <scope>NUCLEOTIDE SEQUENCE [LARGE SCALE GENOMIC DNA]</scope>
    <source>
        <strain evidence="8">DMR45628</strain>
    </source>
</reference>
<keyword evidence="4 5" id="KW-0472">Membrane</keyword>
<evidence type="ECO:0000256" key="4">
    <source>
        <dbReference type="ARBA" id="ARBA00023136"/>
    </source>
</evidence>
<dbReference type="SUPFAM" id="SSF90112">
    <property type="entry name" value="Neurotransmitter-gated ion-channel transmembrane pore"/>
    <property type="match status" value="1"/>
</dbReference>
<dbReference type="Proteomes" id="UP001458880">
    <property type="component" value="Unassembled WGS sequence"/>
</dbReference>
<name>A0AAW1JHJ2_POPJA</name>
<dbReference type="InterPro" id="IPR006201">
    <property type="entry name" value="Neur_channel"/>
</dbReference>
<dbReference type="InterPro" id="IPR006202">
    <property type="entry name" value="Neur_chan_lig-bd"/>
</dbReference>
<dbReference type="PRINTS" id="PR00252">
    <property type="entry name" value="NRIONCHANNEL"/>
</dbReference>
<accession>A0AAW1JHJ2</accession>
<evidence type="ECO:0000313" key="8">
    <source>
        <dbReference type="EMBL" id="KAK9702997.1"/>
    </source>
</evidence>
<dbReference type="GO" id="GO:0004888">
    <property type="term" value="F:transmembrane signaling receptor activity"/>
    <property type="evidence" value="ECO:0007669"/>
    <property type="project" value="InterPro"/>
</dbReference>
<dbReference type="Gene3D" id="2.70.170.10">
    <property type="entry name" value="Neurotransmitter-gated ion-channel ligand-binding domain"/>
    <property type="match status" value="1"/>
</dbReference>
<feature type="domain" description="Neurotransmitter-gated ion-channel ligand-binding" evidence="7">
    <location>
        <begin position="34"/>
        <end position="240"/>
    </location>
</feature>
<keyword evidence="2 5" id="KW-0812">Transmembrane</keyword>
<evidence type="ECO:0000256" key="6">
    <source>
        <dbReference type="SAM" id="SignalP"/>
    </source>
</evidence>
<evidence type="ECO:0000256" key="1">
    <source>
        <dbReference type="ARBA" id="ARBA00004141"/>
    </source>
</evidence>
<feature type="chain" id="PRO_5043901008" evidence="6">
    <location>
        <begin position="20"/>
        <end position="409"/>
    </location>
</feature>
<evidence type="ECO:0000259" key="7">
    <source>
        <dbReference type="Pfam" id="PF02931"/>
    </source>
</evidence>
<evidence type="ECO:0000256" key="3">
    <source>
        <dbReference type="ARBA" id="ARBA00022989"/>
    </source>
</evidence>
<dbReference type="AlphaFoldDB" id="A0AAW1JHJ2"/>
<dbReference type="Gene3D" id="1.20.58.390">
    <property type="entry name" value="Neurotransmitter-gated ion-channel transmembrane domain"/>
    <property type="match status" value="1"/>
</dbReference>
<organism evidence="8 9">
    <name type="scientific">Popillia japonica</name>
    <name type="common">Japanese beetle</name>
    <dbReference type="NCBI Taxonomy" id="7064"/>
    <lineage>
        <taxon>Eukaryota</taxon>
        <taxon>Metazoa</taxon>
        <taxon>Ecdysozoa</taxon>
        <taxon>Arthropoda</taxon>
        <taxon>Hexapoda</taxon>
        <taxon>Insecta</taxon>
        <taxon>Pterygota</taxon>
        <taxon>Neoptera</taxon>
        <taxon>Endopterygota</taxon>
        <taxon>Coleoptera</taxon>
        <taxon>Polyphaga</taxon>
        <taxon>Scarabaeiformia</taxon>
        <taxon>Scarabaeidae</taxon>
        <taxon>Rutelinae</taxon>
        <taxon>Popillia</taxon>
    </lineage>
</organism>
<dbReference type="InterPro" id="IPR038050">
    <property type="entry name" value="Neuro_actylchol_rec"/>
</dbReference>
<dbReference type="GO" id="GO:0005230">
    <property type="term" value="F:extracellular ligand-gated monoatomic ion channel activity"/>
    <property type="evidence" value="ECO:0007669"/>
    <property type="project" value="InterPro"/>
</dbReference>
<evidence type="ECO:0000256" key="2">
    <source>
        <dbReference type="ARBA" id="ARBA00022692"/>
    </source>
</evidence>
<dbReference type="CDD" id="cd18989">
    <property type="entry name" value="LGIC_ECD_cation"/>
    <property type="match status" value="1"/>
</dbReference>
<dbReference type="EMBL" id="JASPKY010000378">
    <property type="protein sequence ID" value="KAK9702997.1"/>
    <property type="molecule type" value="Genomic_DNA"/>
</dbReference>
<keyword evidence="3 5" id="KW-1133">Transmembrane helix</keyword>
<keyword evidence="9" id="KW-1185">Reference proteome</keyword>
<dbReference type="PANTHER" id="PTHR18945">
    <property type="entry name" value="NEUROTRANSMITTER GATED ION CHANNEL"/>
    <property type="match status" value="1"/>
</dbReference>
<gene>
    <name evidence="8" type="ORF">QE152_g29599</name>
</gene>
<comment type="caution">
    <text evidence="8">The sequence shown here is derived from an EMBL/GenBank/DDBJ whole genome shotgun (WGS) entry which is preliminary data.</text>
</comment>
<dbReference type="InterPro" id="IPR036734">
    <property type="entry name" value="Neur_chan_lig-bd_sf"/>
</dbReference>
<dbReference type="InterPro" id="IPR036719">
    <property type="entry name" value="Neuro-gated_channel_TM_sf"/>
</dbReference>
<sequence length="409" mass="46841">MNVHIFLFLLAIFGVPSNCDITDCEMSSKQIHYHLRNDLLCDYYYDVRPKMDHRNATKVLVRMILQSFTYDMYSNTITVNSWMQMTWTDDHLKWPVDSYDNIDLIHLSSTEIWTPDIALYNKLHHTSVNRLFENGVDCIVRNTGKVTCVPPNQLEAICSADLTNYPYDKQKCVLRLGSWVHSGEEIDFRFANKPVTMDTVPNGEWDLVNVTVDRHNGNYSCCPNNTYPSLAYIFTIQRRPSYHEATLITPAIVIIIISLFIFSLDVAENERFYLIIVSLLFHLLYIDNLSWELPKVGNVPNIVLFARDSLILCLVQFMLTVTLRHMIKASGNNSGWISSVVGTLVQSKVGQVMLVFDNTVKAVAIAKGDEDGANIIEKSTMENNLDYISAFVNNWVNAIYIFENKFSNN</sequence>
<dbReference type="GO" id="GO:0016020">
    <property type="term" value="C:membrane"/>
    <property type="evidence" value="ECO:0007669"/>
    <property type="project" value="UniProtKB-SubCell"/>
</dbReference>
<dbReference type="FunFam" id="2.70.170.10:FF:000028">
    <property type="entry name" value="AcetylCholine Receptor"/>
    <property type="match status" value="1"/>
</dbReference>
<proteinExistence type="predicted"/>
<protein>
    <submittedName>
        <fullName evidence="8">Neurotransmitter-gated ion-channel ligand binding domain</fullName>
    </submittedName>
</protein>